<sequence length="281" mass="32052">MKIQRPAEEVEPDSISGLREMIRSEHEALNFERYWMGIISEYEKRHEIDHYEATREQLLYDLSIIDDKIKMAKEELAEIFNTNNVQSQIDLTSSQNSENEIHTNSGTISDLGIKNLSISKAKKSITTLTQKDNTHNVLKLGIETSSTSQADKSITKTMILIMQEFQVPEKVKKKSIETSRTQDDASNNELGIGTSNTSQGEPRVQTLIQNDNNQSSIGTSSTSQRNNNYASNRLDTGRKQYCLRTQERVDYREGTPVRKHRRNSSANYKASFSFSFNDDIE</sequence>
<evidence type="ECO:0000313" key="3">
    <source>
        <dbReference type="Proteomes" id="UP000439903"/>
    </source>
</evidence>
<protein>
    <submittedName>
        <fullName evidence="2">Uncharacterized protein</fullName>
    </submittedName>
</protein>
<dbReference type="Proteomes" id="UP000439903">
    <property type="component" value="Unassembled WGS sequence"/>
</dbReference>
<gene>
    <name evidence="2" type="ORF">F8M41_002427</name>
</gene>
<name>A0A8H3XEA5_GIGMA</name>
<feature type="compositionally biased region" description="Basic and acidic residues" evidence="1">
    <location>
        <begin position="170"/>
        <end position="183"/>
    </location>
</feature>
<feature type="compositionally biased region" description="Polar residues" evidence="1">
    <location>
        <begin position="184"/>
        <end position="234"/>
    </location>
</feature>
<evidence type="ECO:0000313" key="2">
    <source>
        <dbReference type="EMBL" id="KAF0449678.1"/>
    </source>
</evidence>
<dbReference type="EMBL" id="WTPW01001206">
    <property type="protein sequence ID" value="KAF0449678.1"/>
    <property type="molecule type" value="Genomic_DNA"/>
</dbReference>
<accession>A0A8H3XEA5</accession>
<keyword evidence="3" id="KW-1185">Reference proteome</keyword>
<reference evidence="2 3" key="1">
    <citation type="journal article" date="2019" name="Environ. Microbiol.">
        <title>At the nexus of three kingdoms: the genome of the mycorrhizal fungus Gigaspora margarita provides insights into plant, endobacterial and fungal interactions.</title>
        <authorList>
            <person name="Venice F."/>
            <person name="Ghignone S."/>
            <person name="Salvioli di Fossalunga A."/>
            <person name="Amselem J."/>
            <person name="Novero M."/>
            <person name="Xianan X."/>
            <person name="Sedzielewska Toro K."/>
            <person name="Morin E."/>
            <person name="Lipzen A."/>
            <person name="Grigoriev I.V."/>
            <person name="Henrissat B."/>
            <person name="Martin F.M."/>
            <person name="Bonfante P."/>
        </authorList>
    </citation>
    <scope>NUCLEOTIDE SEQUENCE [LARGE SCALE GENOMIC DNA]</scope>
    <source>
        <strain evidence="2 3">BEG34</strain>
    </source>
</reference>
<evidence type="ECO:0000256" key="1">
    <source>
        <dbReference type="SAM" id="MobiDB-lite"/>
    </source>
</evidence>
<proteinExistence type="predicted"/>
<dbReference type="AlphaFoldDB" id="A0A8H3XEA5"/>
<feature type="region of interest" description="Disordered" evidence="1">
    <location>
        <begin position="170"/>
        <end position="237"/>
    </location>
</feature>
<organism evidence="2 3">
    <name type="scientific">Gigaspora margarita</name>
    <dbReference type="NCBI Taxonomy" id="4874"/>
    <lineage>
        <taxon>Eukaryota</taxon>
        <taxon>Fungi</taxon>
        <taxon>Fungi incertae sedis</taxon>
        <taxon>Mucoromycota</taxon>
        <taxon>Glomeromycotina</taxon>
        <taxon>Glomeromycetes</taxon>
        <taxon>Diversisporales</taxon>
        <taxon>Gigasporaceae</taxon>
        <taxon>Gigaspora</taxon>
    </lineage>
</organism>
<comment type="caution">
    <text evidence="2">The sequence shown here is derived from an EMBL/GenBank/DDBJ whole genome shotgun (WGS) entry which is preliminary data.</text>
</comment>